<dbReference type="Proteomes" id="UP000007648">
    <property type="component" value="Unassembled WGS sequence"/>
</dbReference>
<feature type="transmembrane region" description="Helical" evidence="10">
    <location>
        <begin position="326"/>
        <end position="348"/>
    </location>
</feature>
<comment type="subcellular location">
    <subcellularLocation>
        <location evidence="2 10">Cell membrane</location>
        <topology evidence="2 10">Multi-pass membrane protein</topology>
    </subcellularLocation>
</comment>
<dbReference type="GO" id="GO:0005886">
    <property type="term" value="C:plasma membrane"/>
    <property type="evidence" value="ECO:0007669"/>
    <property type="project" value="UniProtKB-SubCell"/>
</dbReference>
<keyword evidence="6 10" id="KW-0812">Transmembrane</keyword>
<feature type="transmembrane region" description="Helical" evidence="10">
    <location>
        <begin position="392"/>
        <end position="414"/>
    </location>
</feature>
<keyword evidence="8 10" id="KW-0472">Membrane</keyword>
<dbReference type="STRING" id="9305.ENSSHAP00000015252"/>
<keyword evidence="7 10" id="KW-1133">Transmembrane helix</keyword>
<feature type="transmembrane region" description="Helical" evidence="10">
    <location>
        <begin position="105"/>
        <end position="129"/>
    </location>
</feature>
<dbReference type="GO" id="GO:0032217">
    <property type="term" value="F:riboflavin transmembrane transporter activity"/>
    <property type="evidence" value="ECO:0007669"/>
    <property type="project" value="UniProtKB-UniRule"/>
</dbReference>
<dbReference type="Pfam" id="PF06237">
    <property type="entry name" value="SLC52_ribofla_tr"/>
    <property type="match status" value="1"/>
</dbReference>
<dbReference type="GeneTree" id="ENSGT00390000003774"/>
<evidence type="ECO:0000256" key="4">
    <source>
        <dbReference type="ARBA" id="ARBA00022448"/>
    </source>
</evidence>
<evidence type="ECO:0000313" key="11">
    <source>
        <dbReference type="Ensembl" id="ENSSHAP00000015252.1"/>
    </source>
</evidence>
<dbReference type="InterPro" id="IPR009357">
    <property type="entry name" value="Riboflavin_transptr"/>
</dbReference>
<evidence type="ECO:0000256" key="10">
    <source>
        <dbReference type="RuleBase" id="RU368035"/>
    </source>
</evidence>
<comment type="catalytic activity">
    <reaction evidence="1 10">
        <text>riboflavin(in) = riboflavin(out)</text>
        <dbReference type="Rhea" id="RHEA:35015"/>
        <dbReference type="ChEBI" id="CHEBI:57986"/>
    </reaction>
</comment>
<evidence type="ECO:0000256" key="1">
    <source>
        <dbReference type="ARBA" id="ARBA00000215"/>
    </source>
</evidence>
<evidence type="ECO:0000313" key="12">
    <source>
        <dbReference type="Proteomes" id="UP000007648"/>
    </source>
</evidence>
<keyword evidence="4 10" id="KW-0813">Transport</keyword>
<feature type="transmembrane region" description="Helical" evidence="10">
    <location>
        <begin position="73"/>
        <end position="93"/>
    </location>
</feature>
<protein>
    <recommendedName>
        <fullName evidence="10">Riboflavin transporter</fullName>
    </recommendedName>
</protein>
<evidence type="ECO:0000256" key="9">
    <source>
        <dbReference type="ARBA" id="ARBA00023180"/>
    </source>
</evidence>
<organism evidence="11 12">
    <name type="scientific">Sarcophilus harrisii</name>
    <name type="common">Tasmanian devil</name>
    <name type="synonym">Sarcophilus laniarius</name>
    <dbReference type="NCBI Taxonomy" id="9305"/>
    <lineage>
        <taxon>Eukaryota</taxon>
        <taxon>Metazoa</taxon>
        <taxon>Chordata</taxon>
        <taxon>Craniata</taxon>
        <taxon>Vertebrata</taxon>
        <taxon>Euteleostomi</taxon>
        <taxon>Mammalia</taxon>
        <taxon>Metatheria</taxon>
        <taxon>Dasyuromorphia</taxon>
        <taxon>Dasyuridae</taxon>
        <taxon>Sarcophilus</taxon>
    </lineage>
</organism>
<dbReference type="InParanoid" id="G3WIJ7"/>
<dbReference type="eggNOG" id="KOG4255">
    <property type="taxonomic scope" value="Eukaryota"/>
</dbReference>
<dbReference type="OMA" id="CTWIGTN"/>
<gene>
    <name evidence="11" type="primary">LOC100922169</name>
</gene>
<dbReference type="HOGENOM" id="CLU_034789_1_0_1"/>
<feature type="transmembrane region" description="Helical" evidence="10">
    <location>
        <begin position="294"/>
        <end position="314"/>
    </location>
</feature>
<keyword evidence="9" id="KW-0325">Glycoprotein</keyword>
<dbReference type="FunCoup" id="G3WIJ7">
    <property type="interactions" value="520"/>
</dbReference>
<reference evidence="11 12" key="1">
    <citation type="journal article" date="2011" name="Proc. Natl. Acad. Sci. U.S.A.">
        <title>Genetic diversity and population structure of the endangered marsupial Sarcophilus harrisii (Tasmanian devil).</title>
        <authorList>
            <person name="Miller W."/>
            <person name="Hayes V.M."/>
            <person name="Ratan A."/>
            <person name="Petersen D.C."/>
            <person name="Wittekindt N.E."/>
            <person name="Miller J."/>
            <person name="Walenz B."/>
            <person name="Knight J."/>
            <person name="Qi J."/>
            <person name="Zhao F."/>
            <person name="Wang Q."/>
            <person name="Bedoya-Reina O.C."/>
            <person name="Katiyar N."/>
            <person name="Tomsho L.P."/>
            <person name="Kasson L.M."/>
            <person name="Hardie R.A."/>
            <person name="Woodbridge P."/>
            <person name="Tindall E.A."/>
            <person name="Bertelsen M.F."/>
            <person name="Dixon D."/>
            <person name="Pyecroft S."/>
            <person name="Helgen K.M."/>
            <person name="Lesk A.M."/>
            <person name="Pringle T.H."/>
            <person name="Patterson N."/>
            <person name="Zhang Y."/>
            <person name="Kreiss A."/>
            <person name="Woods G.M."/>
            <person name="Jones M.E."/>
            <person name="Schuster S.C."/>
        </authorList>
    </citation>
    <scope>NUCLEOTIDE SEQUENCE [LARGE SCALE GENOMIC DNA]</scope>
</reference>
<evidence type="ECO:0000256" key="5">
    <source>
        <dbReference type="ARBA" id="ARBA00022475"/>
    </source>
</evidence>
<feature type="transmembrane region" description="Helical" evidence="10">
    <location>
        <begin position="421"/>
        <end position="444"/>
    </location>
</feature>
<reference evidence="11" key="3">
    <citation type="submission" date="2025-09" db="UniProtKB">
        <authorList>
            <consortium name="Ensembl"/>
        </authorList>
    </citation>
    <scope>IDENTIFICATION</scope>
</reference>
<dbReference type="AlphaFoldDB" id="G3WIJ7"/>
<reference evidence="11" key="2">
    <citation type="submission" date="2025-08" db="UniProtKB">
        <authorList>
            <consortium name="Ensembl"/>
        </authorList>
    </citation>
    <scope>IDENTIFICATION</scope>
</reference>
<dbReference type="OrthoDB" id="9995836at2759"/>
<evidence type="ECO:0000256" key="7">
    <source>
        <dbReference type="ARBA" id="ARBA00022989"/>
    </source>
</evidence>
<dbReference type="RefSeq" id="XP_003757109.1">
    <property type="nucleotide sequence ID" value="XM_003757061.2"/>
</dbReference>
<dbReference type="PANTHER" id="PTHR12929:SF4">
    <property type="entry name" value="SOLUTE CARRIER FAMILY 52, RIBOFLAVIN TRANSPORTER, MEMBER 3"/>
    <property type="match status" value="1"/>
</dbReference>
<proteinExistence type="inferred from homology"/>
<dbReference type="PANTHER" id="PTHR12929">
    <property type="entry name" value="SOLUTE CARRIER FAMILY 52"/>
    <property type="match status" value="1"/>
</dbReference>
<feature type="transmembrane region" description="Helical" evidence="10">
    <location>
        <begin position="141"/>
        <end position="158"/>
    </location>
</feature>
<dbReference type="Ensembl" id="ENSSHAT00000015379.2">
    <property type="protein sequence ID" value="ENSSHAP00000015252.1"/>
    <property type="gene ID" value="ENSSHAG00000013006.2"/>
</dbReference>
<dbReference type="GeneID" id="100922169"/>
<name>G3WIJ7_SARHA</name>
<evidence type="ECO:0000256" key="3">
    <source>
        <dbReference type="ARBA" id="ARBA00006366"/>
    </source>
</evidence>
<feature type="transmembrane region" description="Helical" evidence="10">
    <location>
        <begin position="355"/>
        <end position="372"/>
    </location>
</feature>
<feature type="transmembrane region" description="Helical" evidence="10">
    <location>
        <begin position="42"/>
        <end position="61"/>
    </location>
</feature>
<keyword evidence="5 10" id="KW-1003">Cell membrane</keyword>
<evidence type="ECO:0000256" key="8">
    <source>
        <dbReference type="ARBA" id="ARBA00023136"/>
    </source>
</evidence>
<keyword evidence="12" id="KW-1185">Reference proteome</keyword>
<feature type="transmembrane region" description="Helical" evidence="10">
    <location>
        <begin position="216"/>
        <end position="236"/>
    </location>
</feature>
<evidence type="ECO:0000256" key="6">
    <source>
        <dbReference type="ARBA" id="ARBA00022692"/>
    </source>
</evidence>
<accession>G3WIJ7</accession>
<comment type="similarity">
    <text evidence="3 10">Belongs to the riboflavin transporter family.</text>
</comment>
<dbReference type="KEGG" id="shr:100922169"/>
<evidence type="ECO:0000256" key="2">
    <source>
        <dbReference type="ARBA" id="ARBA00004651"/>
    </source>
</evidence>
<comment type="function">
    <text evidence="10">Plasma membrane transporter mediating the uptake by cells of the water soluble vitamin B2/riboflavin that plays a key role in biochemical oxidation-reduction reactions of the carbohydrate, lipid, and amino acid metabolism.</text>
</comment>
<sequence>MSLLTHILICIFGSGSWVAINGLWVELPLLVERLPEGWNLPSYITIIIQLANVGPLLITLLHRFRPGYVSEVPIIYVLLAVGTIACFLFAFLWEKTSMVAGVSHSIAFLILTFILSLVDCTSSVTFLPFMANLPAHYMNTLFVGEGLSGLLPAIVALIQGSGTKTCAQVTNSSIITEPANITKIPFIAGDVTMSPDLVTRTPQPENCYLSANFSPFVFFLLLSVMMASCLAAFYGLTRISKRWVCSEDHLANQVTLKSFKSQEPSDGKSDKDNCPSLDLPEENKTAVWSRSQLVFIYILVAFVNALTNGIFPSIHSFSCLPYGSRAYHLSSVLSVIIYPVVCFVSVFLPEISLSWLGMVTVVGTGFGAYNMATAVLSPCPPLKGSPWGEALIIISWVTYHGILSYVKVITGVYLRKVSHSALLWCGAVIQLGSAIGAILMFPLVNVLQIFKSSYGSSVQCPI</sequence>